<proteinExistence type="predicted"/>
<keyword evidence="1" id="KW-0732">Signal</keyword>
<dbReference type="AlphaFoldDB" id="B6A9E1"/>
<dbReference type="RefSeq" id="XP_002139181.1">
    <property type="nucleotide sequence ID" value="XM_002139145.1"/>
</dbReference>
<gene>
    <name evidence="2" type="ORF">CMU_038990</name>
</gene>
<name>B6A9E1_CRYMR</name>
<protein>
    <submittedName>
        <fullName evidence="2">Uncharacterized protein</fullName>
    </submittedName>
</protein>
<evidence type="ECO:0000313" key="3">
    <source>
        <dbReference type="Proteomes" id="UP000001460"/>
    </source>
</evidence>
<keyword evidence="3" id="KW-1185">Reference proteome</keyword>
<dbReference type="EMBL" id="DS989726">
    <property type="protein sequence ID" value="EEA04832.1"/>
    <property type="molecule type" value="Genomic_DNA"/>
</dbReference>
<dbReference type="Proteomes" id="UP000001460">
    <property type="component" value="Unassembled WGS sequence"/>
</dbReference>
<reference evidence="2" key="1">
    <citation type="submission" date="2008-06" db="EMBL/GenBank/DDBJ databases">
        <authorList>
            <person name="Lorenzi H."/>
            <person name="Inman J."/>
            <person name="Miller J."/>
            <person name="Schobel S."/>
            <person name="Amedeo P."/>
            <person name="Caler E.V."/>
            <person name="da Silva J."/>
        </authorList>
    </citation>
    <scope>NUCLEOTIDE SEQUENCE [LARGE SCALE GENOMIC DNA]</scope>
    <source>
        <strain evidence="2">RN66</strain>
    </source>
</reference>
<feature type="signal peptide" evidence="1">
    <location>
        <begin position="1"/>
        <end position="24"/>
    </location>
</feature>
<evidence type="ECO:0000256" key="1">
    <source>
        <dbReference type="SAM" id="SignalP"/>
    </source>
</evidence>
<evidence type="ECO:0000313" key="2">
    <source>
        <dbReference type="EMBL" id="EEA04832.1"/>
    </source>
</evidence>
<dbReference type="VEuPathDB" id="CryptoDB:CMU_038990"/>
<feature type="chain" id="PRO_5002842169" evidence="1">
    <location>
        <begin position="25"/>
        <end position="196"/>
    </location>
</feature>
<dbReference type="OrthoDB" id="10322444at2759"/>
<organism evidence="2 3">
    <name type="scientific">Cryptosporidium muris (strain RN66)</name>
    <dbReference type="NCBI Taxonomy" id="441375"/>
    <lineage>
        <taxon>Eukaryota</taxon>
        <taxon>Sar</taxon>
        <taxon>Alveolata</taxon>
        <taxon>Apicomplexa</taxon>
        <taxon>Conoidasida</taxon>
        <taxon>Coccidia</taxon>
        <taxon>Eucoccidiorida</taxon>
        <taxon>Eimeriorina</taxon>
        <taxon>Cryptosporidiidae</taxon>
        <taxon>Cryptosporidium</taxon>
    </lineage>
</organism>
<sequence length="196" mass="22006">MINLIPLYYLLFIILNLCSISVYSAPTLLGATVTQYFSNASSNFCWNNFSEKFYLPVAPSNYNTPNALLLQYGMTKLENGSMGTLSLVLYLYCDSNCECKNVSVNPYILYNNYSVYIPFESANKNPYTWKNNINHLATFNCLITSSFTTDISGNGSSIYINLSNPLECIGNNLSMFTLAISFVSSCPVWVDMNIYI</sequence>
<dbReference type="GeneID" id="6994340"/>
<accession>B6A9E1</accession>